<proteinExistence type="predicted"/>
<sequence>MGKRLDAKGTQMGTDKEEMNNLRLAISQLYQNQTAMKEGLDATEVNLRTFQKVIDDIVTGKPNRIVTELNGEQVYKINWEEYYKLVDEEMAAMAAAAKEAEDLKVKATVKELSEGNKVSWLKERIMGHIAEEQVDATTMAVRMQNAQKFFEILELELDNAKQGKPFSAEKLLQLQHLITAEEKRVEAEKQLETESIYPSSIGRLSDEPVEDTEVVFGGETSNAG</sequence>
<accession>A0A6J5LQK3</accession>
<reference evidence="2" key="1">
    <citation type="submission" date="2020-04" db="EMBL/GenBank/DDBJ databases">
        <authorList>
            <person name="Chiriac C."/>
            <person name="Salcher M."/>
            <person name="Ghai R."/>
            <person name="Kavagutti S V."/>
        </authorList>
    </citation>
    <scope>NUCLEOTIDE SEQUENCE</scope>
</reference>
<evidence type="ECO:0000313" key="2">
    <source>
        <dbReference type="EMBL" id="CAB4135196.1"/>
    </source>
</evidence>
<evidence type="ECO:0000313" key="1">
    <source>
        <dbReference type="EMBL" id="CAB4131076.1"/>
    </source>
</evidence>
<protein>
    <submittedName>
        <fullName evidence="2">Uncharacterized protein</fullName>
    </submittedName>
</protein>
<name>A0A6J5LQK3_9CAUD</name>
<gene>
    <name evidence="1" type="ORF">UFOVP127_46</name>
    <name evidence="2" type="ORF">UFOVP276_152</name>
</gene>
<dbReference type="EMBL" id="LR796294">
    <property type="protein sequence ID" value="CAB4135196.1"/>
    <property type="molecule type" value="Genomic_DNA"/>
</dbReference>
<organism evidence="2">
    <name type="scientific">uncultured Caudovirales phage</name>
    <dbReference type="NCBI Taxonomy" id="2100421"/>
    <lineage>
        <taxon>Viruses</taxon>
        <taxon>Duplodnaviria</taxon>
        <taxon>Heunggongvirae</taxon>
        <taxon>Uroviricota</taxon>
        <taxon>Caudoviricetes</taxon>
        <taxon>Peduoviridae</taxon>
        <taxon>Maltschvirus</taxon>
        <taxon>Maltschvirus maltsch</taxon>
    </lineage>
</organism>
<dbReference type="EMBL" id="LR796249">
    <property type="protein sequence ID" value="CAB4131076.1"/>
    <property type="molecule type" value="Genomic_DNA"/>
</dbReference>